<keyword evidence="4 7" id="KW-0812">Transmembrane</keyword>
<dbReference type="Pfam" id="PF07681">
    <property type="entry name" value="DoxX"/>
    <property type="match status" value="1"/>
</dbReference>
<evidence type="ECO:0000256" key="3">
    <source>
        <dbReference type="ARBA" id="ARBA00022475"/>
    </source>
</evidence>
<name>A0A7T0G0H3_9BACT</name>
<keyword evidence="5 7" id="KW-1133">Transmembrane helix</keyword>
<feature type="transmembrane region" description="Helical" evidence="7">
    <location>
        <begin position="84"/>
        <end position="103"/>
    </location>
</feature>
<sequence length="168" mass="18170">MDYLKQFFKTEDSITPLVLRITLALVIFPHGAQKVLGWFGGFGFEGTLGFFTQKMGLPTGLVLLIFAGEFLGSLGLLTGFLTRFSAAGIAAIMTGAAATAHWGNGFFMNWSGKQAGEGFEFHILAIGIAVALIITGGGKFSVDQWISEKFLKFSKTPFVSRKLSLFTQ</sequence>
<evidence type="ECO:0000313" key="8">
    <source>
        <dbReference type="EMBL" id="QPJ62295.1"/>
    </source>
</evidence>
<evidence type="ECO:0000256" key="1">
    <source>
        <dbReference type="ARBA" id="ARBA00004651"/>
    </source>
</evidence>
<accession>A0A7T0G0H3</accession>
<dbReference type="EMBL" id="CP048685">
    <property type="protein sequence ID" value="QPJ62295.1"/>
    <property type="molecule type" value="Genomic_DNA"/>
</dbReference>
<gene>
    <name evidence="8" type="ORF">G3M70_10605</name>
</gene>
<evidence type="ECO:0000256" key="4">
    <source>
        <dbReference type="ARBA" id="ARBA00022692"/>
    </source>
</evidence>
<dbReference type="Proteomes" id="UP000594688">
    <property type="component" value="Chromosome"/>
</dbReference>
<dbReference type="GO" id="GO:0005886">
    <property type="term" value="C:plasma membrane"/>
    <property type="evidence" value="ECO:0007669"/>
    <property type="project" value="UniProtKB-SubCell"/>
</dbReference>
<reference evidence="8 9" key="1">
    <citation type="submission" date="2020-02" db="EMBL/GenBank/DDBJ databases">
        <title>Genomic and physiological characterization of two novel Nitrospinaceae genera.</title>
        <authorList>
            <person name="Mueller A.J."/>
            <person name="Jung M.-Y."/>
            <person name="Strachan C.R."/>
            <person name="Herbold C.W."/>
            <person name="Kirkegaard R.H."/>
            <person name="Daims H."/>
        </authorList>
    </citation>
    <scope>NUCLEOTIDE SEQUENCE [LARGE SCALE GENOMIC DNA]</scope>
    <source>
        <strain evidence="8">EB</strain>
    </source>
</reference>
<dbReference type="PANTHER" id="PTHR33452">
    <property type="entry name" value="OXIDOREDUCTASE CATD-RELATED"/>
    <property type="match status" value="1"/>
</dbReference>
<keyword evidence="6 7" id="KW-0472">Membrane</keyword>
<comment type="subcellular location">
    <subcellularLocation>
        <location evidence="1">Cell membrane</location>
        <topology evidence="1">Multi-pass membrane protein</topology>
    </subcellularLocation>
</comment>
<keyword evidence="3" id="KW-1003">Cell membrane</keyword>
<proteinExistence type="inferred from homology"/>
<protein>
    <submittedName>
        <fullName evidence="8">DoxX family protein</fullName>
    </submittedName>
</protein>
<dbReference type="InterPro" id="IPR051907">
    <property type="entry name" value="DoxX-like_oxidoreductase"/>
</dbReference>
<evidence type="ECO:0000313" key="9">
    <source>
        <dbReference type="Proteomes" id="UP000594688"/>
    </source>
</evidence>
<dbReference type="AlphaFoldDB" id="A0A7T0G0H3"/>
<feature type="transmembrane region" description="Helical" evidence="7">
    <location>
        <begin position="123"/>
        <end position="142"/>
    </location>
</feature>
<evidence type="ECO:0000256" key="2">
    <source>
        <dbReference type="ARBA" id="ARBA00006679"/>
    </source>
</evidence>
<evidence type="ECO:0000256" key="5">
    <source>
        <dbReference type="ARBA" id="ARBA00022989"/>
    </source>
</evidence>
<dbReference type="PANTHER" id="PTHR33452:SF1">
    <property type="entry name" value="INNER MEMBRANE PROTEIN YPHA-RELATED"/>
    <property type="match status" value="1"/>
</dbReference>
<comment type="similarity">
    <text evidence="2">Belongs to the DoxX family.</text>
</comment>
<feature type="transmembrane region" description="Helical" evidence="7">
    <location>
        <begin position="21"/>
        <end position="44"/>
    </location>
</feature>
<evidence type="ECO:0000256" key="6">
    <source>
        <dbReference type="ARBA" id="ARBA00023136"/>
    </source>
</evidence>
<organism evidence="8 9">
    <name type="scientific">Candidatus Nitronauta litoralis</name>
    <dbReference type="NCBI Taxonomy" id="2705533"/>
    <lineage>
        <taxon>Bacteria</taxon>
        <taxon>Pseudomonadati</taxon>
        <taxon>Nitrospinota/Tectimicrobiota group</taxon>
        <taxon>Nitrospinota</taxon>
        <taxon>Nitrospinia</taxon>
        <taxon>Nitrospinales</taxon>
        <taxon>Nitrospinaceae</taxon>
        <taxon>Candidatus Nitronauta</taxon>
    </lineage>
</organism>
<dbReference type="KEGG" id="nli:G3M70_10605"/>
<dbReference type="InterPro" id="IPR032808">
    <property type="entry name" value="DoxX"/>
</dbReference>
<evidence type="ECO:0000256" key="7">
    <source>
        <dbReference type="SAM" id="Phobius"/>
    </source>
</evidence>
<feature type="transmembrane region" description="Helical" evidence="7">
    <location>
        <begin position="56"/>
        <end position="77"/>
    </location>
</feature>